<dbReference type="Gene3D" id="1.10.540.10">
    <property type="entry name" value="Acyl-CoA dehydrogenase/oxidase, N-terminal domain"/>
    <property type="match status" value="1"/>
</dbReference>
<evidence type="ECO:0000313" key="5">
    <source>
        <dbReference type="EMBL" id="MDI3419087.1"/>
    </source>
</evidence>
<feature type="domain" description="Acyl-CoA dehydrogenase/oxidase N-terminal" evidence="3">
    <location>
        <begin position="17"/>
        <end position="93"/>
    </location>
</feature>
<keyword evidence="6" id="KW-1185">Reference proteome</keyword>
<dbReference type="RefSeq" id="WP_282534999.1">
    <property type="nucleotide sequence ID" value="NZ_JASCIS010000009.1"/>
</dbReference>
<reference evidence="5 6" key="1">
    <citation type="submission" date="2023-05" db="EMBL/GenBank/DDBJ databases">
        <title>Draft genome sequence of Streptomyces sp. B-S-A12 isolated from a cave soil in Thailand.</title>
        <authorList>
            <person name="Chamroensaksri N."/>
            <person name="Muangham S."/>
        </authorList>
    </citation>
    <scope>NUCLEOTIDE SEQUENCE [LARGE SCALE GENOMIC DNA]</scope>
    <source>
        <strain evidence="5 6">B-S-A12</strain>
    </source>
</reference>
<feature type="domain" description="Acyl-CoA dehydrogenase C-terminal" evidence="4">
    <location>
        <begin position="235"/>
        <end position="362"/>
    </location>
</feature>
<dbReference type="PANTHER" id="PTHR48083:SF19">
    <property type="entry name" value="FLAVIN-DEPENDENT MONOOXYGENASE, OXYGENASE SUBUNIT HSAA"/>
    <property type="match status" value="1"/>
</dbReference>
<dbReference type="Gene3D" id="2.40.110.10">
    <property type="entry name" value="Butyryl-CoA Dehydrogenase, subunit A, domain 2"/>
    <property type="match status" value="1"/>
</dbReference>
<proteinExistence type="inferred from homology"/>
<evidence type="ECO:0000256" key="1">
    <source>
        <dbReference type="ARBA" id="ARBA00023002"/>
    </source>
</evidence>
<dbReference type="SUPFAM" id="SSF47203">
    <property type="entry name" value="Acyl-CoA dehydrogenase C-terminal domain-like"/>
    <property type="match status" value="1"/>
</dbReference>
<evidence type="ECO:0000256" key="2">
    <source>
        <dbReference type="ARBA" id="ARBA00049661"/>
    </source>
</evidence>
<accession>A0ABT6STZ4</accession>
<evidence type="ECO:0000259" key="4">
    <source>
        <dbReference type="Pfam" id="PF08028"/>
    </source>
</evidence>
<dbReference type="InterPro" id="IPR046373">
    <property type="entry name" value="Acyl-CoA_Oxase/DH_mid-dom_sf"/>
</dbReference>
<dbReference type="InterPro" id="IPR037069">
    <property type="entry name" value="AcylCoA_DH/ox_N_sf"/>
</dbReference>
<gene>
    <name evidence="5" type="ORF">QIT00_11010</name>
</gene>
<dbReference type="NCBIfam" id="NF045629">
    <property type="entry name" value="monooxsub_HsaA"/>
    <property type="match status" value="1"/>
</dbReference>
<dbReference type="InterPro" id="IPR013107">
    <property type="entry name" value="Acyl-CoA_DH_C"/>
</dbReference>
<dbReference type="Proteomes" id="UP001237105">
    <property type="component" value="Unassembled WGS sequence"/>
</dbReference>
<dbReference type="PANTHER" id="PTHR48083">
    <property type="entry name" value="MEDIUM-CHAIN SPECIFIC ACYL-COA DEHYDROGENASE, MITOCHONDRIAL-RELATED"/>
    <property type="match status" value="1"/>
</dbReference>
<dbReference type="Pfam" id="PF08028">
    <property type="entry name" value="Acyl-CoA_dh_2"/>
    <property type="match status" value="1"/>
</dbReference>
<dbReference type="PIRSF" id="PIRSF016578">
    <property type="entry name" value="HsaA"/>
    <property type="match status" value="1"/>
</dbReference>
<keyword evidence="1" id="KW-0560">Oxidoreductase</keyword>
<evidence type="ECO:0000313" key="6">
    <source>
        <dbReference type="Proteomes" id="UP001237105"/>
    </source>
</evidence>
<organism evidence="5 6">
    <name type="scientific">Streptomyces luteolus</name>
    <dbReference type="NCBI Taxonomy" id="3043615"/>
    <lineage>
        <taxon>Bacteria</taxon>
        <taxon>Bacillati</taxon>
        <taxon>Actinomycetota</taxon>
        <taxon>Actinomycetes</taxon>
        <taxon>Kitasatosporales</taxon>
        <taxon>Streptomycetaceae</taxon>
        <taxon>Streptomyces</taxon>
    </lineage>
</organism>
<comment type="similarity">
    <text evidence="2">Belongs to the HpaH/HsaA monooxygenase family.</text>
</comment>
<comment type="caution">
    <text evidence="5">The sequence shown here is derived from an EMBL/GenBank/DDBJ whole genome shotgun (WGS) entry which is preliminary data.</text>
</comment>
<dbReference type="InterPro" id="IPR050741">
    <property type="entry name" value="Acyl-CoA_dehydrogenase"/>
</dbReference>
<dbReference type="SUPFAM" id="SSF56645">
    <property type="entry name" value="Acyl-CoA dehydrogenase NM domain-like"/>
    <property type="match status" value="1"/>
</dbReference>
<sequence>MRENDVLVAVRALAPALRARAAATEELRSTPAESVEELAEAGFFRLLRPTAYGGFAADPAVHHAAVQEIARACGSTGWAAAVVAVHAWHLALFDPRAQDDVWGERPDALLCSSYAPTGTVTAVDGGFRLSGRWHFSSGCDHADWALLGGLVTDAEGSPVDMRTFLVPRSAFAVDAVWDTVGLRGTGSNDLVVRNAFVPAHRTLGYRAVNALDCPGHQANPEPLYRLPYAALFTTTISTAMVGIAEGAYEEYVAAARDRVRTGRGPQAVDDPFAQVRIARAASEIDAARLQLTRNMSELYATVERGEQPTPDQRARTRRDQALATERAVTAVDLLVEGAGGGIMGPDGGVVQRAWRDLRTGRGQAANDLERALGLYGRHALGAEVNDSMV</sequence>
<evidence type="ECO:0000259" key="3">
    <source>
        <dbReference type="Pfam" id="PF02771"/>
    </source>
</evidence>
<protein>
    <submittedName>
        <fullName evidence="5">Acyl-CoA dehydrogenase family protein</fullName>
    </submittedName>
</protein>
<dbReference type="Pfam" id="PF02771">
    <property type="entry name" value="Acyl-CoA_dh_N"/>
    <property type="match status" value="1"/>
</dbReference>
<dbReference type="InterPro" id="IPR009100">
    <property type="entry name" value="AcylCoA_DH/oxidase_NM_dom_sf"/>
</dbReference>
<name>A0ABT6STZ4_9ACTN</name>
<dbReference type="InterPro" id="IPR054617">
    <property type="entry name" value="HsaA"/>
</dbReference>
<dbReference type="InterPro" id="IPR036250">
    <property type="entry name" value="AcylCo_DH-like_C"/>
</dbReference>
<dbReference type="Gene3D" id="1.20.140.10">
    <property type="entry name" value="Butyryl-CoA Dehydrogenase, subunit A, domain 3"/>
    <property type="match status" value="1"/>
</dbReference>
<dbReference type="InterPro" id="IPR013786">
    <property type="entry name" value="AcylCoA_DH/ox_N"/>
</dbReference>
<dbReference type="EMBL" id="JASCIS010000009">
    <property type="protein sequence ID" value="MDI3419087.1"/>
    <property type="molecule type" value="Genomic_DNA"/>
</dbReference>